<name>A0A9P7AY13_9HELO</name>
<dbReference type="PANTHER" id="PTHR12203:SF107">
    <property type="entry name" value="GLYCOSYL TRANSFERASE CAP10 DOMAIN-CONTAINING PROTEIN"/>
    <property type="match status" value="1"/>
</dbReference>
<dbReference type="Pfam" id="PF05686">
    <property type="entry name" value="Glyco_transf_90"/>
    <property type="match status" value="1"/>
</dbReference>
<keyword evidence="4" id="KW-1185">Reference proteome</keyword>
<feature type="non-terminal residue" evidence="3">
    <location>
        <position position="1"/>
    </location>
</feature>
<dbReference type="AlphaFoldDB" id="A0A9P7AY13"/>
<dbReference type="PANTHER" id="PTHR12203">
    <property type="entry name" value="KDEL LYS-ASP-GLU-LEU CONTAINING - RELATED"/>
    <property type="match status" value="1"/>
</dbReference>
<dbReference type="InterPro" id="IPR051091">
    <property type="entry name" value="O-Glucosyltr/Glycosyltrsf_90"/>
</dbReference>
<keyword evidence="1" id="KW-0812">Transmembrane</keyword>
<evidence type="ECO:0000313" key="3">
    <source>
        <dbReference type="EMBL" id="KAG0649500.1"/>
    </source>
</evidence>
<gene>
    <name evidence="3" type="ORF">D0Z07_4270</name>
</gene>
<sequence length="433" mass="50447">TQRKAWDLIPRTSVCSMAIFRRYPYVLLAGLTFVVSVWFYEYHYPPFQPQLRPASSTNPQSKGNFNGAWNFTRDARNLLMTDLQCDLAFPDLFREIDRAVELRKEKPITLKEVESVKPIRGYNHAMIYDNQLYMIWAGENVNLRDQAILHALHRAIVTSPEPLPNIEFTLNADDIASPEDTTWAFSRRAEDENLWLMPDFGYWSWPEPKIGSYSEVQMKATAMDTKVPWTEKTNKLVWRGALLDLLVREQLLAASEGHDWSDVKLLNWEDEGAGKSHDVLTMDEHCGYKFVAHTEGISYSARLQNLQNCQSVIVAHKLKWIQHHHHLMVTSGPQQNFVEVGEDWSGLDIAMDMLIDDDNLAERIAKNNIQQFREHYLTPAAETCYWRKLIRGWATVSFEPEFYNKTKKGESKKWRGLPVESYFLEREIDWAYH</sequence>
<keyword evidence="1" id="KW-0472">Membrane</keyword>
<reference evidence="3" key="1">
    <citation type="submission" date="2019-07" db="EMBL/GenBank/DDBJ databases">
        <title>Hyphodiscus hymeniophilus genome sequencing and assembly.</title>
        <authorList>
            <person name="Kramer G."/>
            <person name="Nodwell J."/>
        </authorList>
    </citation>
    <scope>NUCLEOTIDE SEQUENCE</scope>
    <source>
        <strain evidence="3">ATCC 34498</strain>
    </source>
</reference>
<dbReference type="OrthoDB" id="202415at2759"/>
<protein>
    <submittedName>
        <fullName evidence="3">O-glucosyltransferase rumi</fullName>
    </submittedName>
</protein>
<accession>A0A9P7AY13</accession>
<dbReference type="SMART" id="SM00672">
    <property type="entry name" value="CAP10"/>
    <property type="match status" value="1"/>
</dbReference>
<dbReference type="Proteomes" id="UP000785200">
    <property type="component" value="Unassembled WGS sequence"/>
</dbReference>
<evidence type="ECO:0000259" key="2">
    <source>
        <dbReference type="SMART" id="SM00672"/>
    </source>
</evidence>
<feature type="transmembrane region" description="Helical" evidence="1">
    <location>
        <begin position="23"/>
        <end position="40"/>
    </location>
</feature>
<organism evidence="3 4">
    <name type="scientific">Hyphodiscus hymeniophilus</name>
    <dbReference type="NCBI Taxonomy" id="353542"/>
    <lineage>
        <taxon>Eukaryota</taxon>
        <taxon>Fungi</taxon>
        <taxon>Dikarya</taxon>
        <taxon>Ascomycota</taxon>
        <taxon>Pezizomycotina</taxon>
        <taxon>Leotiomycetes</taxon>
        <taxon>Helotiales</taxon>
        <taxon>Hyphodiscaceae</taxon>
        <taxon>Hyphodiscus</taxon>
    </lineage>
</organism>
<comment type="caution">
    <text evidence="3">The sequence shown here is derived from an EMBL/GenBank/DDBJ whole genome shotgun (WGS) entry which is preliminary data.</text>
</comment>
<keyword evidence="1" id="KW-1133">Transmembrane helix</keyword>
<dbReference type="InterPro" id="IPR006598">
    <property type="entry name" value="CAP10"/>
</dbReference>
<evidence type="ECO:0000313" key="4">
    <source>
        <dbReference type="Proteomes" id="UP000785200"/>
    </source>
</evidence>
<evidence type="ECO:0000256" key="1">
    <source>
        <dbReference type="SAM" id="Phobius"/>
    </source>
</evidence>
<dbReference type="EMBL" id="VNKQ01000008">
    <property type="protein sequence ID" value="KAG0649500.1"/>
    <property type="molecule type" value="Genomic_DNA"/>
</dbReference>
<proteinExistence type="predicted"/>
<feature type="domain" description="Glycosyl transferase CAP10" evidence="2">
    <location>
        <begin position="162"/>
        <end position="398"/>
    </location>
</feature>